<dbReference type="Pfam" id="PF09861">
    <property type="entry name" value="Lar_N"/>
    <property type="match status" value="1"/>
</dbReference>
<gene>
    <name evidence="2" type="ORF">S06H3_07381</name>
</gene>
<organism evidence="2">
    <name type="scientific">marine sediment metagenome</name>
    <dbReference type="NCBI Taxonomy" id="412755"/>
    <lineage>
        <taxon>unclassified sequences</taxon>
        <taxon>metagenomes</taxon>
        <taxon>ecological metagenomes</taxon>
    </lineage>
</organism>
<protein>
    <recommendedName>
        <fullName evidence="1">LarA-like N-terminal domain-containing protein</fullName>
    </recommendedName>
</protein>
<dbReference type="EMBL" id="BARV01002986">
    <property type="protein sequence ID" value="GAH98314.1"/>
    <property type="molecule type" value="Genomic_DNA"/>
</dbReference>
<comment type="caution">
    <text evidence="2">The sequence shown here is derived from an EMBL/GenBank/DDBJ whole genome shotgun (WGS) entry which is preliminary data.</text>
</comment>
<evidence type="ECO:0000313" key="2">
    <source>
        <dbReference type="EMBL" id="GAH98314.1"/>
    </source>
</evidence>
<reference evidence="2" key="1">
    <citation type="journal article" date="2014" name="Front. Microbiol.">
        <title>High frequency of phylogenetically diverse reductive dehalogenase-homologous genes in deep subseafloor sedimentary metagenomes.</title>
        <authorList>
            <person name="Kawai M."/>
            <person name="Futagami T."/>
            <person name="Toyoda A."/>
            <person name="Takaki Y."/>
            <person name="Nishi S."/>
            <person name="Hori S."/>
            <person name="Arai W."/>
            <person name="Tsubouchi T."/>
            <person name="Morono Y."/>
            <person name="Uchiyama I."/>
            <person name="Ito T."/>
            <person name="Fujiyama A."/>
            <person name="Inagaki F."/>
            <person name="Takami H."/>
        </authorList>
    </citation>
    <scope>NUCLEOTIDE SEQUENCE</scope>
    <source>
        <strain evidence="2">Expedition CK06-06</strain>
    </source>
</reference>
<feature type="domain" description="LarA-like N-terminal" evidence="1">
    <location>
        <begin position="152"/>
        <end position="287"/>
    </location>
</feature>
<dbReference type="AlphaFoldDB" id="X1L7B1"/>
<dbReference type="InterPro" id="IPR048068">
    <property type="entry name" value="LarA-like"/>
</dbReference>
<sequence>MAGYNRPAMKPDEIKASISNPIGIPPIRELAKGKKEVVIIFDDMTRVTRVAKIMPFVLEELAAAGIPDNRIRFIVALGCHGALDRLDFVKKLGEEVVARFPVYNHNPFANCTYVGTTSTYKTKVYVNEEVMGCDLKIAIGSVVPHGGAGFEGKKEVVIIFDDMTRVTRVAKIMPFVLEELAAAGIPDNRIRFIVALGLHSTMWRQHFVKKLGEEVVARFPVYNHNPFYNCTYVGTTSTYKTRVYANEEVMKCDLKIAIGSVVPHPMSGFGGGGKIIMPGVASFETIDY</sequence>
<dbReference type="PANTHER" id="PTHR33171">
    <property type="entry name" value="LAR_N DOMAIN-CONTAINING PROTEIN"/>
    <property type="match status" value="1"/>
</dbReference>
<dbReference type="GO" id="GO:0050043">
    <property type="term" value="F:lactate racemase activity"/>
    <property type="evidence" value="ECO:0007669"/>
    <property type="project" value="InterPro"/>
</dbReference>
<dbReference type="InterPro" id="IPR018657">
    <property type="entry name" value="LarA-like_N"/>
</dbReference>
<dbReference type="Gene3D" id="3.40.50.11440">
    <property type="match status" value="2"/>
</dbReference>
<accession>X1L7B1</accession>
<dbReference type="PANTHER" id="PTHR33171:SF17">
    <property type="entry name" value="LARA-LIKE N-TERMINAL DOMAIN-CONTAINING PROTEIN"/>
    <property type="match status" value="1"/>
</dbReference>
<evidence type="ECO:0000259" key="1">
    <source>
        <dbReference type="Pfam" id="PF09861"/>
    </source>
</evidence>
<proteinExistence type="predicted"/>
<feature type="non-terminal residue" evidence="2">
    <location>
        <position position="288"/>
    </location>
</feature>
<name>X1L7B1_9ZZZZ</name>